<dbReference type="FunFam" id="1.25.40.10:FF:000090">
    <property type="entry name" value="Pentatricopeptide repeat-containing protein, chloroplastic"/>
    <property type="match status" value="1"/>
</dbReference>
<proteinExistence type="inferred from homology"/>
<dbReference type="GO" id="GO:0003723">
    <property type="term" value="F:RNA binding"/>
    <property type="evidence" value="ECO:0007669"/>
    <property type="project" value="InterPro"/>
</dbReference>
<feature type="repeat" description="PPR" evidence="3">
    <location>
        <begin position="361"/>
        <end position="395"/>
    </location>
</feature>
<dbReference type="Pfam" id="PF01535">
    <property type="entry name" value="PPR"/>
    <property type="match status" value="4"/>
</dbReference>
<name>A0A6P8CIW7_PUNGR</name>
<dbReference type="AlphaFoldDB" id="A0A6P8CIW7"/>
<dbReference type="FunFam" id="1.25.40.10:FF:000333">
    <property type="entry name" value="Pentatricopeptide repeat-containing protein"/>
    <property type="match status" value="1"/>
</dbReference>
<gene>
    <name evidence="5" type="primary">LOC116196682</name>
</gene>
<dbReference type="InterPro" id="IPR046960">
    <property type="entry name" value="PPR_At4g14850-like_plant"/>
</dbReference>
<evidence type="ECO:0000313" key="4">
    <source>
        <dbReference type="Proteomes" id="UP000515151"/>
    </source>
</evidence>
<dbReference type="Pfam" id="PF20431">
    <property type="entry name" value="E_motif"/>
    <property type="match status" value="1"/>
</dbReference>
<dbReference type="RefSeq" id="XP_031382399.1">
    <property type="nucleotide sequence ID" value="XM_031526539.1"/>
</dbReference>
<evidence type="ECO:0000256" key="1">
    <source>
        <dbReference type="ARBA" id="ARBA00006643"/>
    </source>
</evidence>
<dbReference type="Gene3D" id="1.25.40.10">
    <property type="entry name" value="Tetratricopeptide repeat domain"/>
    <property type="match status" value="3"/>
</dbReference>
<comment type="similarity">
    <text evidence="1">Belongs to the PPR family. PCMP-H subfamily.</text>
</comment>
<evidence type="ECO:0000256" key="2">
    <source>
        <dbReference type="ARBA" id="ARBA00022737"/>
    </source>
</evidence>
<dbReference type="PANTHER" id="PTHR47926">
    <property type="entry name" value="PENTATRICOPEPTIDE REPEAT-CONTAINING PROTEIN"/>
    <property type="match status" value="1"/>
</dbReference>
<dbReference type="GO" id="GO:0009451">
    <property type="term" value="P:RNA modification"/>
    <property type="evidence" value="ECO:0007669"/>
    <property type="project" value="InterPro"/>
</dbReference>
<dbReference type="PROSITE" id="PS51375">
    <property type="entry name" value="PPR"/>
    <property type="match status" value="4"/>
</dbReference>
<evidence type="ECO:0000313" key="5">
    <source>
        <dbReference type="RefSeq" id="XP_031382399.1"/>
    </source>
</evidence>
<dbReference type="OrthoDB" id="1863268at2759"/>
<dbReference type="PANTHER" id="PTHR47926:SF436">
    <property type="entry name" value="PENTATRICOPEPTIDE REPEAT-CONTAINING PROTEIN ELI1, CHLOROPLASTIC-LIKE ISOFORM X2"/>
    <property type="match status" value="1"/>
</dbReference>
<dbReference type="GeneID" id="116196682"/>
<feature type="repeat" description="PPR" evidence="3">
    <location>
        <begin position="229"/>
        <end position="259"/>
    </location>
</feature>
<dbReference type="InterPro" id="IPR002885">
    <property type="entry name" value="PPR_rpt"/>
</dbReference>
<accession>A0A6P8CIW7</accession>
<feature type="repeat" description="PPR" evidence="3">
    <location>
        <begin position="260"/>
        <end position="294"/>
    </location>
</feature>
<feature type="repeat" description="PPR" evidence="3">
    <location>
        <begin position="126"/>
        <end position="160"/>
    </location>
</feature>
<dbReference type="Pfam" id="PF13041">
    <property type="entry name" value="PPR_2"/>
    <property type="match status" value="1"/>
</dbReference>
<dbReference type="FunFam" id="1.25.40.10:FF:000470">
    <property type="entry name" value="Pentatricopeptide repeat-containing protein At5g66520"/>
    <property type="match status" value="1"/>
</dbReference>
<reference evidence="4" key="1">
    <citation type="journal article" date="2020" name="Plant Biotechnol. J.">
        <title>The pomegranate (Punica granatum L.) draft genome dissects genetic divergence between soft- and hard-seeded cultivars.</title>
        <authorList>
            <person name="Luo X."/>
            <person name="Li H."/>
            <person name="Wu Z."/>
            <person name="Yao W."/>
            <person name="Zhao P."/>
            <person name="Cao D."/>
            <person name="Yu H."/>
            <person name="Li K."/>
            <person name="Poudel K."/>
            <person name="Zhao D."/>
            <person name="Zhang F."/>
            <person name="Xia X."/>
            <person name="Chen L."/>
            <person name="Wang Q."/>
            <person name="Jing D."/>
            <person name="Cao S."/>
        </authorList>
    </citation>
    <scope>NUCLEOTIDE SEQUENCE [LARGE SCALE GENOMIC DNA]</scope>
    <source>
        <strain evidence="4">cv. Tunisia</strain>
    </source>
</reference>
<organism evidence="4 5">
    <name type="scientific">Punica granatum</name>
    <name type="common">Pomegranate</name>
    <dbReference type="NCBI Taxonomy" id="22663"/>
    <lineage>
        <taxon>Eukaryota</taxon>
        <taxon>Viridiplantae</taxon>
        <taxon>Streptophyta</taxon>
        <taxon>Embryophyta</taxon>
        <taxon>Tracheophyta</taxon>
        <taxon>Spermatophyta</taxon>
        <taxon>Magnoliopsida</taxon>
        <taxon>eudicotyledons</taxon>
        <taxon>Gunneridae</taxon>
        <taxon>Pentapetalae</taxon>
        <taxon>rosids</taxon>
        <taxon>malvids</taxon>
        <taxon>Myrtales</taxon>
        <taxon>Lythraceae</taxon>
        <taxon>Punica</taxon>
    </lineage>
</organism>
<keyword evidence="2" id="KW-0677">Repeat</keyword>
<sequence length="578" mass="64605">MKQTFLFHRHPSAVSQVLSFQRTKKTVVISDNLPFSRHFRKSRNDPPLQMIRTSVFKTDQTKTLTWLVQRCKSLNQLKELHAHLLKFDLPDNPASIGPLLSFAATSKNGSFFSYARSIFRYLRKRNAFVYNTMIRGYVQSNPPVSSVLCYLDMLESGIAANNYTFPPLIKACTLMGSDSVPVGRLVHAHVAKSGFCDDPFVVSALIEFYSSACNLETARKLFDRSSNKDVVIWTSLIDGYGKAGDVESARELFEKMPFRNVISWSALIAAYSRVGDFKEVLRLFSQMQEMVIKPNESVLVSVLTACAHLGAVTQGLWVHSYAKRLKFESNPILATALIDMYSKCGFVELALSVFNDMPVKDARAWNAMISGVALNGDGRKSLKLFHEMVNHGIRPTETTFVVVLTACTHAGLVMEGLSLFAEMGSVYNIEPRMEHLACVVDLLARSGLVGEAEEFVEKKMGGIEGADVNVWGALLSACRVYGNVELGNRIWRRLAEMGINDCGSHVLSYNMYREAGWEHEAKQVRKLISDAGMMKKPGCSVIELDGIVEEFVAGDFRHPKAEEMYKLLNSFPRVSHSE</sequence>
<dbReference type="Proteomes" id="UP000515151">
    <property type="component" value="Chromosome 2"/>
</dbReference>
<dbReference type="InterPro" id="IPR046848">
    <property type="entry name" value="E_motif"/>
</dbReference>
<reference evidence="5" key="2">
    <citation type="submission" date="2025-08" db="UniProtKB">
        <authorList>
            <consortium name="RefSeq"/>
        </authorList>
    </citation>
    <scope>IDENTIFICATION</scope>
    <source>
        <tissue evidence="5">Leaf</tissue>
    </source>
</reference>
<evidence type="ECO:0000256" key="3">
    <source>
        <dbReference type="PROSITE-ProRule" id="PRU00708"/>
    </source>
</evidence>
<dbReference type="NCBIfam" id="TIGR00756">
    <property type="entry name" value="PPR"/>
    <property type="match status" value="5"/>
</dbReference>
<protein>
    <submittedName>
        <fullName evidence="5">Pentatricopeptide repeat-containing protein At5g66520-like</fullName>
    </submittedName>
</protein>
<dbReference type="InterPro" id="IPR011990">
    <property type="entry name" value="TPR-like_helical_dom_sf"/>
</dbReference>
<keyword evidence="4" id="KW-1185">Reference proteome</keyword>